<name>A0A238XGG4_9FLAO</name>
<reference evidence="2 3" key="1">
    <citation type="submission" date="2017-06" db="EMBL/GenBank/DDBJ databases">
        <authorList>
            <person name="Kim H.J."/>
            <person name="Triplett B.A."/>
        </authorList>
    </citation>
    <scope>NUCLEOTIDE SEQUENCE [LARGE SCALE GENOMIC DNA]</scope>
    <source>
        <strain evidence="2 3">DSM 29150</strain>
    </source>
</reference>
<dbReference type="RefSeq" id="WP_141119706.1">
    <property type="nucleotide sequence ID" value="NZ_FZNT01000006.1"/>
</dbReference>
<feature type="domain" description="Helix-turn-helix" evidence="1">
    <location>
        <begin position="70"/>
        <end position="118"/>
    </location>
</feature>
<keyword evidence="3" id="KW-1185">Reference proteome</keyword>
<protein>
    <submittedName>
        <fullName evidence="2">DNA binding domain-containing protein, excisionase family</fullName>
    </submittedName>
</protein>
<dbReference type="EMBL" id="FZNT01000006">
    <property type="protein sequence ID" value="SNR58096.1"/>
    <property type="molecule type" value="Genomic_DNA"/>
</dbReference>
<accession>A0A238XGG4</accession>
<gene>
    <name evidence="2" type="ORF">SAMN06265371_10634</name>
</gene>
<dbReference type="OrthoDB" id="1003442at2"/>
<evidence type="ECO:0000313" key="3">
    <source>
        <dbReference type="Proteomes" id="UP000198384"/>
    </source>
</evidence>
<evidence type="ECO:0000259" key="1">
    <source>
        <dbReference type="Pfam" id="PF12728"/>
    </source>
</evidence>
<dbReference type="AlphaFoldDB" id="A0A238XGG4"/>
<dbReference type="Proteomes" id="UP000198384">
    <property type="component" value="Unassembled WGS sequence"/>
</dbReference>
<organism evidence="2 3">
    <name type="scientific">Lutibacter agarilyticus</name>
    <dbReference type="NCBI Taxonomy" id="1109740"/>
    <lineage>
        <taxon>Bacteria</taxon>
        <taxon>Pseudomonadati</taxon>
        <taxon>Bacteroidota</taxon>
        <taxon>Flavobacteriia</taxon>
        <taxon>Flavobacteriales</taxon>
        <taxon>Flavobacteriaceae</taxon>
        <taxon>Lutibacter</taxon>
    </lineage>
</organism>
<dbReference type="Pfam" id="PF12728">
    <property type="entry name" value="HTH_17"/>
    <property type="match status" value="1"/>
</dbReference>
<evidence type="ECO:0000313" key="2">
    <source>
        <dbReference type="EMBL" id="SNR58096.1"/>
    </source>
</evidence>
<sequence length="195" mass="22889">MKIAKKCSYCGKQFMAQTLKTKYCSHKCNQEHYRKKARKKKKNDSEKPLIQNDEIIPYDTHLKTIKAKDLLSMKDVMVLLGISMSSVQRLIKNKHLKAAKFGARVIIRKKDLKNLITNQFENEYSEEIILNEGKKDDNNSYFSVGEISRYYNLSNRSIDRHIKKNSIEKIKKGRFVYVLKKDIIKLFGKPKNPEQ</sequence>
<dbReference type="InterPro" id="IPR041657">
    <property type="entry name" value="HTH_17"/>
</dbReference>
<proteinExistence type="predicted"/>